<dbReference type="PROSITE" id="PS50862">
    <property type="entry name" value="AA_TRNA_LIGASE_II"/>
    <property type="match status" value="1"/>
</dbReference>
<dbReference type="InterPro" id="IPR002314">
    <property type="entry name" value="aa-tRNA-synt_IIb"/>
</dbReference>
<dbReference type="InterPro" id="IPR045864">
    <property type="entry name" value="aa-tRNA-synth_II/BPL/LPL"/>
</dbReference>
<dbReference type="Gene3D" id="3.30.110.30">
    <property type="entry name" value="C-terminal domain of ProRS"/>
    <property type="match status" value="1"/>
</dbReference>
<dbReference type="InterPro" id="IPR036621">
    <property type="entry name" value="Anticodon-bd_dom_sf"/>
</dbReference>
<comment type="caution">
    <text evidence="11">The sequence shown here is derived from an EMBL/GenBank/DDBJ whole genome shotgun (WGS) entry which is preliminary data.</text>
</comment>
<sequence>MAGQLVTFNIDKEKDFARWYEDIIPLAQIVDKRTTMKGITIMPPYGCFIHTKIMEEVENAFIKQGIAKAQFPTLIPETLLKQEESHFAGFNAEVFWVTKGGTSDIETKLALRPTSETIMYSSFANWVQSYRDLPIKVQQSCQVFRYETKDTSPLIRAREIYWNEAHCCHETSDECEQQCRKYWIGYRHVFNDIMCVPGVYIRRPVWDTFPGALYTDVIDVIMPNGKVVQAASAHFLGQRFSKIFGVRFDGREKEKTQSALMEEKQQLKEKQKKEKEEKKKKKKEKKEKQKQQGNKKEGEQQIEQQQQQEKEKDDQIKEDELVQQQQEEKKVDEVVDEKQYGWMNCAGISTRALASVLFVHGDQNGLVLPSQVAPIQVILIPILKGKNEVESNDSLLKYVSEVDQLLQNSGFRTKIDDGPGKPGPKFFFWEMKGVPARLEIGSRDQKDNKVSCVLRTETKEQKEDILVPELVDKLKVKLSQYDTNLFGRATQWMNERMGKCNTLEELKRVADVRQKDIDTQITGSSSDTSEKQQEKVTQESSGSKDQQQEEQKTVRLSVIRVPFWSIEKEGKQAAQQLHDETGFEVRGYYVDDEVPPEDAVCIITKKKATRYVIIAKAV</sequence>
<dbReference type="GO" id="GO:0006433">
    <property type="term" value="P:prolyl-tRNA aminoacylation"/>
    <property type="evidence" value="ECO:0007669"/>
    <property type="project" value="InterPro"/>
</dbReference>
<evidence type="ECO:0000256" key="9">
    <source>
        <dbReference type="SAM" id="MobiDB-lite"/>
    </source>
</evidence>
<feature type="compositionally biased region" description="Basic and acidic residues" evidence="9">
    <location>
        <begin position="528"/>
        <end position="537"/>
    </location>
</feature>
<proteinExistence type="predicted"/>
<dbReference type="EC" id="6.1.1.15" evidence="1"/>
<keyword evidence="2 11" id="KW-0436">Ligase</keyword>
<feature type="compositionally biased region" description="Basic and acidic residues" evidence="9">
    <location>
        <begin position="308"/>
        <end position="328"/>
    </location>
</feature>
<evidence type="ECO:0000256" key="1">
    <source>
        <dbReference type="ARBA" id="ARBA00012831"/>
    </source>
</evidence>
<accession>A0A5J4VJA1</accession>
<evidence type="ECO:0000256" key="7">
    <source>
        <dbReference type="ARBA" id="ARBA00029731"/>
    </source>
</evidence>
<dbReference type="InterPro" id="IPR006195">
    <property type="entry name" value="aa-tRNA-synth_II"/>
</dbReference>
<feature type="region of interest" description="Disordered" evidence="9">
    <location>
        <begin position="255"/>
        <end position="328"/>
    </location>
</feature>
<dbReference type="PANTHER" id="PTHR43382">
    <property type="entry name" value="PROLYL-TRNA SYNTHETASE"/>
    <property type="match status" value="1"/>
</dbReference>
<dbReference type="InterPro" id="IPR004499">
    <property type="entry name" value="Pro-tRNA-ligase_IIa_arc-type"/>
</dbReference>
<gene>
    <name evidence="11" type="ORF">EZS28_021793</name>
</gene>
<evidence type="ECO:0000313" key="11">
    <source>
        <dbReference type="EMBL" id="KAA6382682.1"/>
    </source>
</evidence>
<dbReference type="SUPFAM" id="SSF55681">
    <property type="entry name" value="Class II aaRS and biotin synthetases"/>
    <property type="match status" value="1"/>
</dbReference>
<dbReference type="Gene3D" id="3.30.930.10">
    <property type="entry name" value="Bira Bifunctional Protein, Domain 2"/>
    <property type="match status" value="1"/>
</dbReference>
<reference evidence="11 12" key="1">
    <citation type="submission" date="2019-03" db="EMBL/GenBank/DDBJ databases">
        <title>Single cell metagenomics reveals metabolic interactions within the superorganism composed of flagellate Streblomastix strix and complex community of Bacteroidetes bacteria on its surface.</title>
        <authorList>
            <person name="Treitli S.C."/>
            <person name="Kolisko M."/>
            <person name="Husnik F."/>
            <person name="Keeling P."/>
            <person name="Hampl V."/>
        </authorList>
    </citation>
    <scope>NUCLEOTIDE SEQUENCE [LARGE SCALE GENOMIC DNA]</scope>
    <source>
        <strain evidence="11">ST1C</strain>
    </source>
</reference>
<keyword evidence="5" id="KW-0648">Protein biosynthesis</keyword>
<keyword evidence="3" id="KW-0547">Nucleotide-binding</keyword>
<dbReference type="Gene3D" id="3.40.50.800">
    <property type="entry name" value="Anticodon-binding domain"/>
    <property type="match status" value="1"/>
</dbReference>
<evidence type="ECO:0000256" key="4">
    <source>
        <dbReference type="ARBA" id="ARBA00022840"/>
    </source>
</evidence>
<dbReference type="GO" id="GO:0017101">
    <property type="term" value="C:aminoacyl-tRNA synthetase multienzyme complex"/>
    <property type="evidence" value="ECO:0007669"/>
    <property type="project" value="TreeGrafter"/>
</dbReference>
<dbReference type="GO" id="GO:0005524">
    <property type="term" value="F:ATP binding"/>
    <property type="evidence" value="ECO:0007669"/>
    <property type="project" value="UniProtKB-KW"/>
</dbReference>
<dbReference type="PANTHER" id="PTHR43382:SF2">
    <property type="entry name" value="BIFUNCTIONAL GLUTAMATE_PROLINE--TRNA LIGASE"/>
    <property type="match status" value="1"/>
</dbReference>
<keyword evidence="6" id="KW-0030">Aminoacyl-tRNA synthetase</keyword>
<dbReference type="Pfam" id="PF00587">
    <property type="entry name" value="tRNA-synt_2b"/>
    <property type="match status" value="1"/>
</dbReference>
<dbReference type="InterPro" id="IPR017449">
    <property type="entry name" value="Pro-tRNA_synth_II"/>
</dbReference>
<dbReference type="InterPro" id="IPR002316">
    <property type="entry name" value="Pro-tRNA-ligase_IIa"/>
</dbReference>
<evidence type="ECO:0000256" key="3">
    <source>
        <dbReference type="ARBA" id="ARBA00022741"/>
    </source>
</evidence>
<dbReference type="Pfam" id="PF03129">
    <property type="entry name" value="HGTP_anticodon"/>
    <property type="match status" value="1"/>
</dbReference>
<dbReference type="InterPro" id="IPR004154">
    <property type="entry name" value="Anticodon-bd"/>
</dbReference>
<evidence type="ECO:0000256" key="5">
    <source>
        <dbReference type="ARBA" id="ARBA00022917"/>
    </source>
</evidence>
<feature type="region of interest" description="Disordered" evidence="9">
    <location>
        <begin position="517"/>
        <end position="553"/>
    </location>
</feature>
<feature type="domain" description="Aminoacyl-transfer RNA synthetases class-II family profile" evidence="10">
    <location>
        <begin position="49"/>
        <end position="176"/>
    </location>
</feature>
<evidence type="ECO:0000256" key="6">
    <source>
        <dbReference type="ARBA" id="ARBA00023146"/>
    </source>
</evidence>
<dbReference type="AlphaFoldDB" id="A0A5J4VJA1"/>
<dbReference type="OrthoDB" id="1350766at2759"/>
<evidence type="ECO:0000256" key="2">
    <source>
        <dbReference type="ARBA" id="ARBA00022598"/>
    </source>
</evidence>
<dbReference type="GO" id="GO:0005737">
    <property type="term" value="C:cytoplasm"/>
    <property type="evidence" value="ECO:0007669"/>
    <property type="project" value="InterPro"/>
</dbReference>
<keyword evidence="4" id="KW-0067">ATP-binding</keyword>
<dbReference type="Proteomes" id="UP000324800">
    <property type="component" value="Unassembled WGS sequence"/>
</dbReference>
<feature type="compositionally biased region" description="Basic and acidic residues" evidence="9">
    <location>
        <begin position="255"/>
        <end position="277"/>
    </location>
</feature>
<protein>
    <recommendedName>
        <fullName evidence="1">proline--tRNA ligase</fullName>
        <ecNumber evidence="1">6.1.1.15</ecNumber>
    </recommendedName>
    <alternativeName>
        <fullName evidence="7">Prolyl-tRNA synthetase</fullName>
    </alternativeName>
</protein>
<evidence type="ECO:0000259" key="10">
    <source>
        <dbReference type="PROSITE" id="PS50862"/>
    </source>
</evidence>
<evidence type="ECO:0000313" key="12">
    <source>
        <dbReference type="Proteomes" id="UP000324800"/>
    </source>
</evidence>
<feature type="compositionally biased region" description="Basic and acidic residues" evidence="9">
    <location>
        <begin position="286"/>
        <end position="299"/>
    </location>
</feature>
<dbReference type="GO" id="GO:0004827">
    <property type="term" value="F:proline-tRNA ligase activity"/>
    <property type="evidence" value="ECO:0007669"/>
    <property type="project" value="UniProtKB-EC"/>
</dbReference>
<comment type="catalytic activity">
    <reaction evidence="8">
        <text>tRNA(Pro) + L-proline + ATP = L-prolyl-tRNA(Pro) + AMP + diphosphate</text>
        <dbReference type="Rhea" id="RHEA:14305"/>
        <dbReference type="Rhea" id="RHEA-COMP:9700"/>
        <dbReference type="Rhea" id="RHEA-COMP:9702"/>
        <dbReference type="ChEBI" id="CHEBI:30616"/>
        <dbReference type="ChEBI" id="CHEBI:33019"/>
        <dbReference type="ChEBI" id="CHEBI:60039"/>
        <dbReference type="ChEBI" id="CHEBI:78442"/>
        <dbReference type="ChEBI" id="CHEBI:78532"/>
        <dbReference type="ChEBI" id="CHEBI:456215"/>
        <dbReference type="EC" id="6.1.1.15"/>
    </reaction>
</comment>
<dbReference type="PRINTS" id="PR01046">
    <property type="entry name" value="TRNASYNTHPRO"/>
</dbReference>
<evidence type="ECO:0000256" key="8">
    <source>
        <dbReference type="ARBA" id="ARBA00047671"/>
    </source>
</evidence>
<name>A0A5J4VJA1_9EUKA</name>
<organism evidence="11 12">
    <name type="scientific">Streblomastix strix</name>
    <dbReference type="NCBI Taxonomy" id="222440"/>
    <lineage>
        <taxon>Eukaryota</taxon>
        <taxon>Metamonada</taxon>
        <taxon>Preaxostyla</taxon>
        <taxon>Oxymonadida</taxon>
        <taxon>Streblomastigidae</taxon>
        <taxon>Streblomastix</taxon>
    </lineage>
</organism>
<dbReference type="SUPFAM" id="SSF52954">
    <property type="entry name" value="Class II aaRS ABD-related"/>
    <property type="match status" value="1"/>
</dbReference>
<dbReference type="EMBL" id="SNRW01006647">
    <property type="protein sequence ID" value="KAA6382682.1"/>
    <property type="molecule type" value="Genomic_DNA"/>
</dbReference>